<comment type="caution">
    <text evidence="2">The sequence shown here is derived from an EMBL/GenBank/DDBJ whole genome shotgun (WGS) entry which is preliminary data.</text>
</comment>
<keyword evidence="1" id="KW-1133">Transmembrane helix</keyword>
<gene>
    <name evidence="2" type="ORF">ACFHYQ_15915</name>
</gene>
<keyword evidence="1" id="KW-0812">Transmembrane</keyword>
<organism evidence="2 3">
    <name type="scientific">Sphaerimonospora cavernae</name>
    <dbReference type="NCBI Taxonomy" id="1740611"/>
    <lineage>
        <taxon>Bacteria</taxon>
        <taxon>Bacillati</taxon>
        <taxon>Actinomycetota</taxon>
        <taxon>Actinomycetes</taxon>
        <taxon>Streptosporangiales</taxon>
        <taxon>Streptosporangiaceae</taxon>
        <taxon>Sphaerimonospora</taxon>
    </lineage>
</organism>
<proteinExistence type="predicted"/>
<reference evidence="2 3" key="1">
    <citation type="submission" date="2024-09" db="EMBL/GenBank/DDBJ databases">
        <authorList>
            <person name="Sun Q."/>
            <person name="Mori K."/>
        </authorList>
    </citation>
    <scope>NUCLEOTIDE SEQUENCE [LARGE SCALE GENOMIC DNA]</scope>
    <source>
        <strain evidence="2 3">TBRC 1851</strain>
    </source>
</reference>
<dbReference type="RefSeq" id="WP_394301923.1">
    <property type="nucleotide sequence ID" value="NZ_JBHMQT010000033.1"/>
</dbReference>
<keyword evidence="3" id="KW-1185">Reference proteome</keyword>
<keyword evidence="1" id="KW-0472">Membrane</keyword>
<dbReference type="EMBL" id="JBHMQT010000033">
    <property type="protein sequence ID" value="MFC0863790.1"/>
    <property type="molecule type" value="Genomic_DNA"/>
</dbReference>
<accession>A0ABV6U5R5</accession>
<evidence type="ECO:0000256" key="1">
    <source>
        <dbReference type="SAM" id="Phobius"/>
    </source>
</evidence>
<evidence type="ECO:0000313" key="3">
    <source>
        <dbReference type="Proteomes" id="UP001589870"/>
    </source>
</evidence>
<dbReference type="Proteomes" id="UP001589870">
    <property type="component" value="Unassembled WGS sequence"/>
</dbReference>
<sequence length="81" mass="7929">MPLLAERVNADPALAAISIHSAEPCHEIGGAPVLATPATIVTVAAGVGLVGSVAGLFAAGYAMGRALGGTKPPRSDQQLPS</sequence>
<evidence type="ECO:0000313" key="2">
    <source>
        <dbReference type="EMBL" id="MFC0863790.1"/>
    </source>
</evidence>
<name>A0ABV6U5R5_9ACTN</name>
<feature type="transmembrane region" description="Helical" evidence="1">
    <location>
        <begin position="40"/>
        <end position="64"/>
    </location>
</feature>
<protein>
    <submittedName>
        <fullName evidence="2">Uncharacterized protein</fullName>
    </submittedName>
</protein>